<evidence type="ECO:0000313" key="3">
    <source>
        <dbReference type="Proteomes" id="UP000037460"/>
    </source>
</evidence>
<protein>
    <submittedName>
        <fullName evidence="2">Uncharacterized protein</fullName>
    </submittedName>
</protein>
<gene>
    <name evidence="2" type="ORF">Ctob_009487</name>
</gene>
<comment type="caution">
    <text evidence="2">The sequence shown here is derived from an EMBL/GenBank/DDBJ whole genome shotgun (WGS) entry which is preliminary data.</text>
</comment>
<dbReference type="EMBL" id="JWZX01002532">
    <property type="protein sequence ID" value="KOO28661.1"/>
    <property type="molecule type" value="Genomic_DNA"/>
</dbReference>
<feature type="transmembrane region" description="Helical" evidence="1">
    <location>
        <begin position="107"/>
        <end position="128"/>
    </location>
</feature>
<accession>A0A0M0JPZ3</accession>
<keyword evidence="3" id="KW-1185">Reference proteome</keyword>
<keyword evidence="1" id="KW-1133">Transmembrane helix</keyword>
<reference evidence="3" key="1">
    <citation type="journal article" date="2015" name="PLoS Genet.">
        <title>Genome Sequence and Transcriptome Analyses of Chrysochromulina tobin: Metabolic Tools for Enhanced Algal Fitness in the Prominent Order Prymnesiales (Haptophyceae).</title>
        <authorList>
            <person name="Hovde B.T."/>
            <person name="Deodato C.R."/>
            <person name="Hunsperger H.M."/>
            <person name="Ryken S.A."/>
            <person name="Yost W."/>
            <person name="Jha R.K."/>
            <person name="Patterson J."/>
            <person name="Monnat R.J. Jr."/>
            <person name="Barlow S.B."/>
            <person name="Starkenburg S.R."/>
            <person name="Cattolico R.A."/>
        </authorList>
    </citation>
    <scope>NUCLEOTIDE SEQUENCE</scope>
    <source>
        <strain evidence="3">CCMP291</strain>
    </source>
</reference>
<keyword evidence="1" id="KW-0472">Membrane</keyword>
<proteinExistence type="predicted"/>
<dbReference type="AlphaFoldDB" id="A0A0M0JPZ3"/>
<organism evidence="2 3">
    <name type="scientific">Chrysochromulina tobinii</name>
    <dbReference type="NCBI Taxonomy" id="1460289"/>
    <lineage>
        <taxon>Eukaryota</taxon>
        <taxon>Haptista</taxon>
        <taxon>Haptophyta</taxon>
        <taxon>Prymnesiophyceae</taxon>
        <taxon>Prymnesiales</taxon>
        <taxon>Chrysochromulinaceae</taxon>
        <taxon>Chrysochromulina</taxon>
    </lineage>
</organism>
<sequence length="203" mass="20758">MGVSPSAITLSVTSASVAVTATIVYPTQGAAQNAATTLANTSTVTLSAALGVTVQAVANIAPTSVAVTIPSPAPPPDGYIPGVLLNDGTMSIFGNLLSGVGSGVSTGVAIGVAVGVPLFVICVVFILCNFKRRQKKARVPVKATNITVVQASAESGFEMEDYGHSFAFPAPNLSVGNDTHDSHIDKGERQLSDYVLRKDDDNI</sequence>
<evidence type="ECO:0000313" key="2">
    <source>
        <dbReference type="EMBL" id="KOO28661.1"/>
    </source>
</evidence>
<evidence type="ECO:0000256" key="1">
    <source>
        <dbReference type="SAM" id="Phobius"/>
    </source>
</evidence>
<dbReference type="Proteomes" id="UP000037460">
    <property type="component" value="Unassembled WGS sequence"/>
</dbReference>
<keyword evidence="1" id="KW-0812">Transmembrane</keyword>
<name>A0A0M0JPZ3_9EUKA</name>